<keyword evidence="9 15" id="KW-1133">Transmembrane helix</keyword>
<sequence length="622" mass="68806">MLDHGEEQHDNWVPTPPASERHDESPPSSPGFAPMGRPMVRKRFRAKVPDPLHLDIPRIRGLTTLSNSYSIAVASSIDRADNHKFLEKFRYTIVASQLLSGQSIVAQHHFDTQPRDDKVEGAEKTVTPTSAGIAITATGALLVAWIISWVYYGGYSQLTKKRVVVAAVILVAGGLSSHVLLRQQWLRYLREQALAGVKTFIARSQDFDSASSAALSLIQEVELVSRGYKMYVAPSSGGRRDSMQLLTPSRSAPLPPISRMEDRSQTRRCVRLRKALRGAFVEMILAHVQISTVVKGFAEEQCLEKYHDVYDISDFDVQDALQGFSEADFEDPDSLRVLKIAAARFHTIRKILLCCLLAFDATGDNADFLRWSTAVEGLRTLNEVSAKCFERIRGILSEGESFPTIQETKVPLTPGREKRRSQFRKLDSLSTGIRGLQAKLALLREESERALNEAEDLSELGPSMMAQYESIGQDLKTLQQAWEDGKAALASGINRNEKRLSSISGVLSPTISLSGLTTVDEGGTLEAFKALTGESPPGSTCGSGGDQEEAEVFEAVAIPRTRSLLTREERLVKMKGDRERRELVRESAEANRGMLRELEMVINLRPKRSTLPAAKPTGRFSI</sequence>
<evidence type="ECO:0000256" key="5">
    <source>
        <dbReference type="ARBA" id="ARBA00018125"/>
    </source>
</evidence>
<dbReference type="PANTHER" id="PTHR15989">
    <property type="entry name" value="VEZATIN"/>
    <property type="match status" value="1"/>
</dbReference>
<evidence type="ECO:0000313" key="18">
    <source>
        <dbReference type="Proteomes" id="UP001172155"/>
    </source>
</evidence>
<dbReference type="Pfam" id="PF12632">
    <property type="entry name" value="Vezatin"/>
    <property type="match status" value="1"/>
</dbReference>
<evidence type="ECO:0000256" key="13">
    <source>
        <dbReference type="SAM" id="Coils"/>
    </source>
</evidence>
<keyword evidence="11 15" id="KW-0472">Membrane</keyword>
<comment type="subcellular location">
    <subcellularLocation>
        <location evidence="2">Cell junction</location>
        <location evidence="2">Adherens junction</location>
    </subcellularLocation>
    <subcellularLocation>
        <location evidence="3">Cell membrane</location>
        <topology evidence="3">Multi-pass membrane protein</topology>
    </subcellularLocation>
    <subcellularLocation>
        <location evidence="1">Nucleus</location>
    </subcellularLocation>
</comment>
<feature type="region of interest" description="Disordered" evidence="14">
    <location>
        <begin position="1"/>
        <end position="37"/>
    </location>
</feature>
<keyword evidence="18" id="KW-1185">Reference proteome</keyword>
<keyword evidence="8" id="KW-0965">Cell junction</keyword>
<proteinExistence type="inferred from homology"/>
<evidence type="ECO:0000256" key="2">
    <source>
        <dbReference type="ARBA" id="ARBA00004536"/>
    </source>
</evidence>
<dbReference type="GO" id="GO:0005634">
    <property type="term" value="C:nucleus"/>
    <property type="evidence" value="ECO:0007669"/>
    <property type="project" value="UniProtKB-SubCell"/>
</dbReference>
<keyword evidence="12" id="KW-0539">Nucleus</keyword>
<reference evidence="17" key="1">
    <citation type="submission" date="2023-06" db="EMBL/GenBank/DDBJ databases">
        <title>Genome-scale phylogeny and comparative genomics of the fungal order Sordariales.</title>
        <authorList>
            <consortium name="Lawrence Berkeley National Laboratory"/>
            <person name="Hensen N."/>
            <person name="Bonometti L."/>
            <person name="Westerberg I."/>
            <person name="Brannstrom I.O."/>
            <person name="Guillou S."/>
            <person name="Cros-Aarteil S."/>
            <person name="Calhoun S."/>
            <person name="Haridas S."/>
            <person name="Kuo A."/>
            <person name="Mondo S."/>
            <person name="Pangilinan J."/>
            <person name="Riley R."/>
            <person name="LaButti K."/>
            <person name="Andreopoulos B."/>
            <person name="Lipzen A."/>
            <person name="Chen C."/>
            <person name="Yanf M."/>
            <person name="Daum C."/>
            <person name="Ng V."/>
            <person name="Clum A."/>
            <person name="Steindorff A."/>
            <person name="Ohm R."/>
            <person name="Martin F."/>
            <person name="Silar P."/>
            <person name="Natvig D."/>
            <person name="Lalanne C."/>
            <person name="Gautier V."/>
            <person name="Ament-velasquez S.L."/>
            <person name="Kruys A."/>
            <person name="Hutchinson M.I."/>
            <person name="Powell A.J."/>
            <person name="Barry K."/>
            <person name="Miller A.N."/>
            <person name="Grigoriev I.V."/>
            <person name="Debuchy R."/>
            <person name="Gladieux P."/>
            <person name="Thoren M.H."/>
            <person name="Johannesson H."/>
        </authorList>
    </citation>
    <scope>NUCLEOTIDE SEQUENCE</scope>
    <source>
        <strain evidence="17">SMH3187-1</strain>
    </source>
</reference>
<protein>
    <recommendedName>
        <fullName evidence="5">Vezatin</fullName>
    </recommendedName>
</protein>
<feature type="transmembrane region" description="Helical" evidence="15">
    <location>
        <begin position="163"/>
        <end position="181"/>
    </location>
</feature>
<dbReference type="GO" id="GO:0005886">
    <property type="term" value="C:plasma membrane"/>
    <property type="evidence" value="ECO:0007669"/>
    <property type="project" value="UniProtKB-SubCell"/>
</dbReference>
<accession>A0AA40EV63</accession>
<dbReference type="PANTHER" id="PTHR15989:SF5">
    <property type="entry name" value="VEZATIN"/>
    <property type="match status" value="1"/>
</dbReference>
<dbReference type="GO" id="GO:0017022">
    <property type="term" value="F:myosin binding"/>
    <property type="evidence" value="ECO:0007669"/>
    <property type="project" value="InterPro"/>
</dbReference>
<dbReference type="EMBL" id="JAUKUD010000004">
    <property type="protein sequence ID" value="KAK0746125.1"/>
    <property type="molecule type" value="Genomic_DNA"/>
</dbReference>
<evidence type="ECO:0000313" key="17">
    <source>
        <dbReference type="EMBL" id="KAK0746125.1"/>
    </source>
</evidence>
<feature type="compositionally biased region" description="Basic and acidic residues" evidence="14">
    <location>
        <begin position="1"/>
        <end position="10"/>
    </location>
</feature>
<feature type="coiled-coil region" evidence="13">
    <location>
        <begin position="426"/>
        <end position="460"/>
    </location>
</feature>
<dbReference type="InterPro" id="IPR026859">
    <property type="entry name" value="Myosin-bd"/>
</dbReference>
<evidence type="ECO:0000256" key="8">
    <source>
        <dbReference type="ARBA" id="ARBA00022949"/>
    </source>
</evidence>
<evidence type="ECO:0000256" key="9">
    <source>
        <dbReference type="ARBA" id="ARBA00022989"/>
    </source>
</evidence>
<dbReference type="GO" id="GO:0098609">
    <property type="term" value="P:cell-cell adhesion"/>
    <property type="evidence" value="ECO:0007669"/>
    <property type="project" value="InterPro"/>
</dbReference>
<evidence type="ECO:0000256" key="14">
    <source>
        <dbReference type="SAM" id="MobiDB-lite"/>
    </source>
</evidence>
<evidence type="ECO:0000256" key="1">
    <source>
        <dbReference type="ARBA" id="ARBA00004123"/>
    </source>
</evidence>
<evidence type="ECO:0000256" key="15">
    <source>
        <dbReference type="SAM" id="Phobius"/>
    </source>
</evidence>
<name>A0AA40EV63_9PEZI</name>
<evidence type="ECO:0000256" key="11">
    <source>
        <dbReference type="ARBA" id="ARBA00023136"/>
    </source>
</evidence>
<comment type="caution">
    <text evidence="17">The sequence shown here is derived from an EMBL/GenBank/DDBJ whole genome shotgun (WGS) entry which is preliminary data.</text>
</comment>
<keyword evidence="6" id="KW-1003">Cell membrane</keyword>
<organism evidence="17 18">
    <name type="scientific">Schizothecium vesticola</name>
    <dbReference type="NCBI Taxonomy" id="314040"/>
    <lineage>
        <taxon>Eukaryota</taxon>
        <taxon>Fungi</taxon>
        <taxon>Dikarya</taxon>
        <taxon>Ascomycota</taxon>
        <taxon>Pezizomycotina</taxon>
        <taxon>Sordariomycetes</taxon>
        <taxon>Sordariomycetidae</taxon>
        <taxon>Sordariales</taxon>
        <taxon>Schizotheciaceae</taxon>
        <taxon>Schizothecium</taxon>
    </lineage>
</organism>
<gene>
    <name evidence="17" type="ORF">B0T18DRAFT_144157</name>
</gene>
<evidence type="ECO:0000256" key="6">
    <source>
        <dbReference type="ARBA" id="ARBA00022475"/>
    </source>
</evidence>
<dbReference type="Proteomes" id="UP001172155">
    <property type="component" value="Unassembled WGS sequence"/>
</dbReference>
<keyword evidence="10 13" id="KW-0175">Coiled coil</keyword>
<evidence type="ECO:0000256" key="12">
    <source>
        <dbReference type="ARBA" id="ARBA00023242"/>
    </source>
</evidence>
<evidence type="ECO:0000256" key="3">
    <source>
        <dbReference type="ARBA" id="ARBA00004651"/>
    </source>
</evidence>
<dbReference type="AlphaFoldDB" id="A0AA40EV63"/>
<evidence type="ECO:0000256" key="10">
    <source>
        <dbReference type="ARBA" id="ARBA00023054"/>
    </source>
</evidence>
<evidence type="ECO:0000256" key="7">
    <source>
        <dbReference type="ARBA" id="ARBA00022692"/>
    </source>
</evidence>
<dbReference type="InterPro" id="IPR026858">
    <property type="entry name" value="Vezatin"/>
</dbReference>
<feature type="domain" description="Myosin-binding" evidence="16">
    <location>
        <begin position="141"/>
        <end position="440"/>
    </location>
</feature>
<evidence type="ECO:0000256" key="4">
    <source>
        <dbReference type="ARBA" id="ARBA00007245"/>
    </source>
</evidence>
<evidence type="ECO:0000259" key="16">
    <source>
        <dbReference type="Pfam" id="PF12632"/>
    </source>
</evidence>
<comment type="similarity">
    <text evidence="4">Belongs to the vezatin family.</text>
</comment>
<feature type="transmembrane region" description="Helical" evidence="15">
    <location>
        <begin position="131"/>
        <end position="151"/>
    </location>
</feature>
<keyword evidence="7 15" id="KW-0812">Transmembrane</keyword>